<dbReference type="SMART" id="SM00233">
    <property type="entry name" value="PH"/>
    <property type="match status" value="1"/>
</dbReference>
<reference evidence="2 3" key="1">
    <citation type="submission" date="2019-07" db="EMBL/GenBank/DDBJ databases">
        <title>Genomics analysis of Aphanomyces spp. identifies a new class of oomycete effector associated with host adaptation.</title>
        <authorList>
            <person name="Gaulin E."/>
        </authorList>
    </citation>
    <scope>NUCLEOTIDE SEQUENCE [LARGE SCALE GENOMIC DNA]</scope>
    <source>
        <strain evidence="2 3">ATCC 201684</strain>
    </source>
</reference>
<dbReference type="Pfam" id="PF00169">
    <property type="entry name" value="PH"/>
    <property type="match status" value="1"/>
</dbReference>
<evidence type="ECO:0000313" key="2">
    <source>
        <dbReference type="EMBL" id="KAF0744274.1"/>
    </source>
</evidence>
<proteinExistence type="predicted"/>
<dbReference type="VEuPathDB" id="FungiDB:AeMF1_000717"/>
<accession>A0A6G0XUL9</accession>
<dbReference type="InterPro" id="IPR001849">
    <property type="entry name" value="PH_domain"/>
</dbReference>
<evidence type="ECO:0000313" key="3">
    <source>
        <dbReference type="Proteomes" id="UP000481153"/>
    </source>
</evidence>
<keyword evidence="3" id="KW-1185">Reference proteome</keyword>
<dbReference type="EMBL" id="VJMJ01000009">
    <property type="protein sequence ID" value="KAF0744274.1"/>
    <property type="molecule type" value="Genomic_DNA"/>
</dbReference>
<name>A0A6G0XUL9_9STRA</name>
<dbReference type="PROSITE" id="PS50003">
    <property type="entry name" value="PH_DOMAIN"/>
    <property type="match status" value="1"/>
</dbReference>
<dbReference type="SUPFAM" id="SSF50729">
    <property type="entry name" value="PH domain-like"/>
    <property type="match status" value="1"/>
</dbReference>
<protein>
    <recommendedName>
        <fullName evidence="1">PH domain-containing protein</fullName>
    </recommendedName>
</protein>
<comment type="caution">
    <text evidence="2">The sequence shown here is derived from an EMBL/GenBank/DDBJ whole genome shotgun (WGS) entry which is preliminary data.</text>
</comment>
<dbReference type="Gene3D" id="2.30.29.30">
    <property type="entry name" value="Pleckstrin-homology domain (PH domain)/Phosphotyrosine-binding domain (PTB)"/>
    <property type="match status" value="1"/>
</dbReference>
<gene>
    <name evidence="2" type="ORF">Ae201684_000763</name>
</gene>
<organism evidence="2 3">
    <name type="scientific">Aphanomyces euteiches</name>
    <dbReference type="NCBI Taxonomy" id="100861"/>
    <lineage>
        <taxon>Eukaryota</taxon>
        <taxon>Sar</taxon>
        <taxon>Stramenopiles</taxon>
        <taxon>Oomycota</taxon>
        <taxon>Saprolegniomycetes</taxon>
        <taxon>Saprolegniales</taxon>
        <taxon>Verrucalvaceae</taxon>
        <taxon>Aphanomyces</taxon>
    </lineage>
</organism>
<feature type="domain" description="PH" evidence="1">
    <location>
        <begin position="1"/>
        <end position="105"/>
    </location>
</feature>
<evidence type="ECO:0000259" key="1">
    <source>
        <dbReference type="PROSITE" id="PS50003"/>
    </source>
</evidence>
<dbReference type="InterPro" id="IPR011993">
    <property type="entry name" value="PH-like_dom_sf"/>
</dbReference>
<sequence length="142" mass="15842">MMFKKGSKVGHLFGRSNWKPRFLVLTTDAILYYTAPGGKLKGKIDLTKCSPSDIEEMPHDGFKTGTSASSIWRISIQTPGRRYMIAATNPGEMNVWFDDLQKITAHGSCRSIDQVDQMRQAVRQARLRVPKAQAVHDSVCAS</sequence>
<dbReference type="AlphaFoldDB" id="A0A6G0XUL9"/>
<dbReference type="Proteomes" id="UP000481153">
    <property type="component" value="Unassembled WGS sequence"/>
</dbReference>